<keyword evidence="7" id="KW-1185">Reference proteome</keyword>
<protein>
    <submittedName>
        <fullName evidence="6">DNA-binding transcriptional LysR family regulator</fullName>
    </submittedName>
</protein>
<dbReference type="InterPro" id="IPR036390">
    <property type="entry name" value="WH_DNA-bd_sf"/>
</dbReference>
<dbReference type="Gene3D" id="1.10.10.10">
    <property type="entry name" value="Winged helix-like DNA-binding domain superfamily/Winged helix DNA-binding domain"/>
    <property type="match status" value="1"/>
</dbReference>
<dbReference type="Pfam" id="PF00126">
    <property type="entry name" value="HTH_1"/>
    <property type="match status" value="1"/>
</dbReference>
<comment type="caution">
    <text evidence="6">The sequence shown here is derived from an EMBL/GenBank/DDBJ whole genome shotgun (WGS) entry which is preliminary data.</text>
</comment>
<dbReference type="RefSeq" id="WP_183511055.1">
    <property type="nucleotide sequence ID" value="NZ_BAABGK010000042.1"/>
</dbReference>
<dbReference type="GO" id="GO:0032993">
    <property type="term" value="C:protein-DNA complex"/>
    <property type="evidence" value="ECO:0007669"/>
    <property type="project" value="TreeGrafter"/>
</dbReference>
<name>A0A839QV42_9MICC</name>
<evidence type="ECO:0000256" key="4">
    <source>
        <dbReference type="ARBA" id="ARBA00023163"/>
    </source>
</evidence>
<gene>
    <name evidence="6" type="ORF">E9229_002052</name>
</gene>
<dbReference type="Proteomes" id="UP000523000">
    <property type="component" value="Unassembled WGS sequence"/>
</dbReference>
<proteinExistence type="inferred from homology"/>
<dbReference type="InterPro" id="IPR005119">
    <property type="entry name" value="LysR_subst-bd"/>
</dbReference>
<evidence type="ECO:0000259" key="5">
    <source>
        <dbReference type="PROSITE" id="PS50931"/>
    </source>
</evidence>
<sequence>MADFSLRQLELLSELPRHSTLGSAAAELSISESALSQAITAVEKLVGEQLCIRRKAHGVQMTTAGLYFAEKARKVVAGARELADSFPRGGGELRGPVNFGCFASFAGHVVPSVLEGFPALHPHVDVSVRVGSHDDLLPALLSGQLDVALVYDLLLPTGLTKHTLYDTQLEVILHPDHPLAAQDSISLWELEKEPLMMYESSPSTANTERLFADAGLRPNIAGSFPQLIMVGAMVGRGLGYGLLMARPNNPGLTVEGLPLAVRPLRPPNSPSAVVAIWPEGSELSPRASALLDHAGVVMAGAWAADRDWALS</sequence>
<accession>A0A839QV42</accession>
<organism evidence="6 7">
    <name type="scientific">Paeniglutamicibacter cryotolerans</name>
    <dbReference type="NCBI Taxonomy" id="670079"/>
    <lineage>
        <taxon>Bacteria</taxon>
        <taxon>Bacillati</taxon>
        <taxon>Actinomycetota</taxon>
        <taxon>Actinomycetes</taxon>
        <taxon>Micrococcales</taxon>
        <taxon>Micrococcaceae</taxon>
        <taxon>Paeniglutamicibacter</taxon>
    </lineage>
</organism>
<feature type="domain" description="HTH lysR-type" evidence="5">
    <location>
        <begin position="4"/>
        <end position="62"/>
    </location>
</feature>
<dbReference type="SUPFAM" id="SSF53850">
    <property type="entry name" value="Periplasmic binding protein-like II"/>
    <property type="match status" value="1"/>
</dbReference>
<keyword evidence="3 6" id="KW-0238">DNA-binding</keyword>
<comment type="similarity">
    <text evidence="1">Belongs to the LysR transcriptional regulatory family.</text>
</comment>
<dbReference type="InterPro" id="IPR000847">
    <property type="entry name" value="LysR_HTH_N"/>
</dbReference>
<evidence type="ECO:0000256" key="1">
    <source>
        <dbReference type="ARBA" id="ARBA00009437"/>
    </source>
</evidence>
<dbReference type="GO" id="GO:0003677">
    <property type="term" value="F:DNA binding"/>
    <property type="evidence" value="ECO:0007669"/>
    <property type="project" value="UniProtKB-KW"/>
</dbReference>
<reference evidence="6 7" key="1">
    <citation type="submission" date="2020-08" db="EMBL/GenBank/DDBJ databases">
        <title>Sequencing the genomes of 1000 actinobacteria strains.</title>
        <authorList>
            <person name="Klenk H.-P."/>
        </authorList>
    </citation>
    <scope>NUCLEOTIDE SEQUENCE [LARGE SCALE GENOMIC DNA]</scope>
    <source>
        <strain evidence="6 7">DSM 22826</strain>
    </source>
</reference>
<dbReference type="Pfam" id="PF03466">
    <property type="entry name" value="LysR_substrate"/>
    <property type="match status" value="1"/>
</dbReference>
<dbReference type="GO" id="GO:0003700">
    <property type="term" value="F:DNA-binding transcription factor activity"/>
    <property type="evidence" value="ECO:0007669"/>
    <property type="project" value="InterPro"/>
</dbReference>
<dbReference type="PANTHER" id="PTHR30346:SF0">
    <property type="entry name" value="HCA OPERON TRANSCRIPTIONAL ACTIVATOR HCAR"/>
    <property type="match status" value="1"/>
</dbReference>
<evidence type="ECO:0000256" key="3">
    <source>
        <dbReference type="ARBA" id="ARBA00023125"/>
    </source>
</evidence>
<evidence type="ECO:0000313" key="7">
    <source>
        <dbReference type="Proteomes" id="UP000523000"/>
    </source>
</evidence>
<keyword evidence="2" id="KW-0805">Transcription regulation</keyword>
<dbReference type="InterPro" id="IPR036388">
    <property type="entry name" value="WH-like_DNA-bd_sf"/>
</dbReference>
<dbReference type="SUPFAM" id="SSF46785">
    <property type="entry name" value="Winged helix' DNA-binding domain"/>
    <property type="match status" value="1"/>
</dbReference>
<dbReference type="PANTHER" id="PTHR30346">
    <property type="entry name" value="TRANSCRIPTIONAL DUAL REGULATOR HCAR-RELATED"/>
    <property type="match status" value="1"/>
</dbReference>
<evidence type="ECO:0000313" key="6">
    <source>
        <dbReference type="EMBL" id="MBB2995861.1"/>
    </source>
</evidence>
<dbReference type="PROSITE" id="PS50931">
    <property type="entry name" value="HTH_LYSR"/>
    <property type="match status" value="1"/>
</dbReference>
<evidence type="ECO:0000256" key="2">
    <source>
        <dbReference type="ARBA" id="ARBA00023015"/>
    </source>
</evidence>
<dbReference type="Gene3D" id="3.40.190.10">
    <property type="entry name" value="Periplasmic binding protein-like II"/>
    <property type="match status" value="2"/>
</dbReference>
<dbReference type="EMBL" id="JACHVS010000001">
    <property type="protein sequence ID" value="MBB2995861.1"/>
    <property type="molecule type" value="Genomic_DNA"/>
</dbReference>
<dbReference type="AlphaFoldDB" id="A0A839QV42"/>
<keyword evidence="4" id="KW-0804">Transcription</keyword>